<sequence length="666" mass="74247">MNSQDPHPKRWAILIGVGLTLPRPGARSTGPANDISLPGAVEDIRAAAEYLETGPSAIDMSIFTATKSPQNGRKAIEAKECLPSHGNVISSMQRVLKLSSPGDHVYIHYSGHGTVRSMDSAVALELINPTSLETEYLYSTILRNAIYKMIQRGLTVTLVLDCCFSGSVLRDDQLQARKVRYLEYDGDVDLRCDYRDPFYADSSRDSELGLARLLDPEGHTIIAACGPHEVASELEFDGGATRGALSYFLVDSLTKLRRRGIKISNEMLHQNLRAQFHARVPEQTPMLYGNRGFAFFGDFVDCSIDAHLPTFSLHRSMEHGGLVLHAGQAHGVHRNDEYALSPFEQQDEARQPTIRGRIDAVDCLTSTMSTVDPEDAESIKRGSTWKASLVTSFSPKKVHIHLDCDVLDSNNLIQAASSTSYLVLSQELCAEKAENSVFRISMDEQSTYQVRHLTPTGVKDVANIPSSRDSSHRNLLDTLHHIANYKYFEGIDNRLSSQSLERSFSLSTTNTPGPDGYYLVKHGKELLITFVNLTHHPLYLGIFLFTQLWEVRNLVSEKGEDAYLTVLPRTAIEIGKIELPLTMTVPDELLNGADKQTEDIIKIFITSQPFVFPGLMLPRLGHVPGHRGELDPFSRLLQDLQGNQDGDREDKKCEWTTRSYLVRTHI</sequence>
<accession>A0ACD3ZB57</accession>
<evidence type="ECO:0000313" key="2">
    <source>
        <dbReference type="Proteomes" id="UP000830768"/>
    </source>
</evidence>
<evidence type="ECO:0000313" key="1">
    <source>
        <dbReference type="EMBL" id="UPK97323.1"/>
    </source>
</evidence>
<protein>
    <submittedName>
        <fullName evidence="1">Uncharacterized protein</fullName>
    </submittedName>
</protein>
<reference evidence="1" key="1">
    <citation type="submission" date="2021-11" db="EMBL/GenBank/DDBJ databases">
        <title>Fusarium solani-melongenae Genome sequencing and assembly.</title>
        <authorList>
            <person name="Xie S."/>
            <person name="Huang L."/>
            <person name="Zhang X."/>
        </authorList>
    </citation>
    <scope>NUCLEOTIDE SEQUENCE</scope>
    <source>
        <strain evidence="1">CRI 24-3</strain>
    </source>
</reference>
<keyword evidence="2" id="KW-1185">Reference proteome</keyword>
<dbReference type="EMBL" id="CP090035">
    <property type="protein sequence ID" value="UPK97323.1"/>
    <property type="molecule type" value="Genomic_DNA"/>
</dbReference>
<proteinExistence type="predicted"/>
<dbReference type="Proteomes" id="UP000830768">
    <property type="component" value="Chromosome 6"/>
</dbReference>
<organism evidence="1 2">
    <name type="scientific">Fusarium solani subsp. cucurbitae</name>
    <name type="common">Neocosmosporum cucurbitae</name>
    <dbReference type="NCBI Taxonomy" id="2747967"/>
    <lineage>
        <taxon>Eukaryota</taxon>
        <taxon>Fungi</taxon>
        <taxon>Dikarya</taxon>
        <taxon>Ascomycota</taxon>
        <taxon>Pezizomycotina</taxon>
        <taxon>Sordariomycetes</taxon>
        <taxon>Hypocreomycetidae</taxon>
        <taxon>Hypocreales</taxon>
        <taxon>Nectriaceae</taxon>
        <taxon>Fusarium</taxon>
        <taxon>Fusarium solani species complex</taxon>
    </lineage>
</organism>
<name>A0ACD3ZB57_FUSSC</name>
<gene>
    <name evidence="1" type="ORF">LCI18_008258</name>
</gene>